<organism evidence="2 3">
    <name type="scientific">Lutibacter aestuarii</name>
    <dbReference type="NCBI Taxonomy" id="861111"/>
    <lineage>
        <taxon>Bacteria</taxon>
        <taxon>Pseudomonadati</taxon>
        <taxon>Bacteroidota</taxon>
        <taxon>Flavobacteriia</taxon>
        <taxon>Flavobacteriales</taxon>
        <taxon>Flavobacteriaceae</taxon>
        <taxon>Lutibacter</taxon>
    </lineage>
</organism>
<dbReference type="CDD" id="cd03440">
    <property type="entry name" value="hot_dog"/>
    <property type="match status" value="1"/>
</dbReference>
<accession>A0ABW2Z1H1</accession>
<protein>
    <submittedName>
        <fullName evidence="2">Hotdog domain-containing protein</fullName>
    </submittedName>
</protein>
<evidence type="ECO:0000313" key="3">
    <source>
        <dbReference type="Proteomes" id="UP001597032"/>
    </source>
</evidence>
<feature type="domain" description="Thioesterase" evidence="1">
    <location>
        <begin position="43"/>
        <end position="95"/>
    </location>
</feature>
<dbReference type="InterPro" id="IPR052723">
    <property type="entry name" value="Acyl-CoA_thioesterase_PaaI"/>
</dbReference>
<dbReference type="Gene3D" id="3.10.129.10">
    <property type="entry name" value="Hotdog Thioesterase"/>
    <property type="match status" value="1"/>
</dbReference>
<dbReference type="InterPro" id="IPR006683">
    <property type="entry name" value="Thioestr_dom"/>
</dbReference>
<keyword evidence="3" id="KW-1185">Reference proteome</keyword>
<dbReference type="PANTHER" id="PTHR42856:SF1">
    <property type="entry name" value="ACYL-COENZYME A THIOESTERASE PAAI"/>
    <property type="match status" value="1"/>
</dbReference>
<dbReference type="Proteomes" id="UP001597032">
    <property type="component" value="Unassembled WGS sequence"/>
</dbReference>
<name>A0ABW2Z1H1_9FLAO</name>
<sequence length="132" mass="14701">MNEIKQNTHLETSEKFVGAVVALENEKATVELTIIKEMIVDNFGLAHGSFIFGLADYAAMLSINEPTVVLGKAEIKFLKPVKLGDKLKAEAAIINRVNEKKILVKSVVYSRSTLVFEGEFVCFVLEKHVLDY</sequence>
<reference evidence="3" key="1">
    <citation type="journal article" date="2019" name="Int. J. Syst. Evol. Microbiol.">
        <title>The Global Catalogue of Microorganisms (GCM) 10K type strain sequencing project: providing services to taxonomists for standard genome sequencing and annotation.</title>
        <authorList>
            <consortium name="The Broad Institute Genomics Platform"/>
            <consortium name="The Broad Institute Genome Sequencing Center for Infectious Disease"/>
            <person name="Wu L."/>
            <person name="Ma J."/>
        </authorList>
    </citation>
    <scope>NUCLEOTIDE SEQUENCE [LARGE SCALE GENOMIC DNA]</scope>
    <source>
        <strain evidence="3">CCUG 60022</strain>
    </source>
</reference>
<dbReference type="RefSeq" id="WP_298263685.1">
    <property type="nucleotide sequence ID" value="NZ_JBHTIC010000002.1"/>
</dbReference>
<proteinExistence type="predicted"/>
<evidence type="ECO:0000259" key="1">
    <source>
        <dbReference type="Pfam" id="PF03061"/>
    </source>
</evidence>
<dbReference type="PANTHER" id="PTHR42856">
    <property type="entry name" value="ACYL-COENZYME A THIOESTERASE PAAI"/>
    <property type="match status" value="1"/>
</dbReference>
<dbReference type="Pfam" id="PF03061">
    <property type="entry name" value="4HBT"/>
    <property type="match status" value="1"/>
</dbReference>
<dbReference type="InterPro" id="IPR029069">
    <property type="entry name" value="HotDog_dom_sf"/>
</dbReference>
<gene>
    <name evidence="2" type="ORF">ACFQZW_01305</name>
</gene>
<evidence type="ECO:0000313" key="2">
    <source>
        <dbReference type="EMBL" id="MFD0760711.1"/>
    </source>
</evidence>
<dbReference type="EMBL" id="JBHTIC010000002">
    <property type="protein sequence ID" value="MFD0760711.1"/>
    <property type="molecule type" value="Genomic_DNA"/>
</dbReference>
<dbReference type="SUPFAM" id="SSF54637">
    <property type="entry name" value="Thioesterase/thiol ester dehydrase-isomerase"/>
    <property type="match status" value="1"/>
</dbReference>
<comment type="caution">
    <text evidence="2">The sequence shown here is derived from an EMBL/GenBank/DDBJ whole genome shotgun (WGS) entry which is preliminary data.</text>
</comment>